<organism evidence="2 3">
    <name type="scientific">Propionispira arboris</name>
    <dbReference type="NCBI Taxonomy" id="84035"/>
    <lineage>
        <taxon>Bacteria</taxon>
        <taxon>Bacillati</taxon>
        <taxon>Bacillota</taxon>
        <taxon>Negativicutes</taxon>
        <taxon>Selenomonadales</taxon>
        <taxon>Selenomonadaceae</taxon>
        <taxon>Propionispira</taxon>
    </lineage>
</organism>
<keyword evidence="1" id="KW-1133">Transmembrane helix</keyword>
<feature type="transmembrane region" description="Helical" evidence="1">
    <location>
        <begin position="58"/>
        <end position="77"/>
    </location>
</feature>
<dbReference type="EMBL" id="FNZK01000005">
    <property type="protein sequence ID" value="SEJ25705.1"/>
    <property type="molecule type" value="Genomic_DNA"/>
</dbReference>
<sequence>MEFTQYMGTMAIGFIVWLFMAPKLNNPKCGELFLAYMVTLMCCLVGTAEVIVSKPIAFFFTIGGALAFFVVVVVRMFQITIKFDKN</sequence>
<accession>A0A1H6XME1</accession>
<keyword evidence="1" id="KW-0812">Transmembrane</keyword>
<dbReference type="RefSeq" id="WP_019554315.1">
    <property type="nucleotide sequence ID" value="NZ_FNZK01000005.1"/>
</dbReference>
<proteinExistence type="predicted"/>
<protein>
    <submittedName>
        <fullName evidence="2">Uncharacterized protein</fullName>
    </submittedName>
</protein>
<dbReference type="STRING" id="84035.SAMN05660742_10518"/>
<evidence type="ECO:0000256" key="1">
    <source>
        <dbReference type="SAM" id="Phobius"/>
    </source>
</evidence>
<name>A0A1H6XME1_9FIRM</name>
<keyword evidence="3" id="KW-1185">Reference proteome</keyword>
<keyword evidence="1" id="KW-0472">Membrane</keyword>
<dbReference type="AlphaFoldDB" id="A0A1H6XME1"/>
<feature type="transmembrane region" description="Helical" evidence="1">
    <location>
        <begin position="6"/>
        <end position="21"/>
    </location>
</feature>
<evidence type="ECO:0000313" key="3">
    <source>
        <dbReference type="Proteomes" id="UP000199662"/>
    </source>
</evidence>
<feature type="transmembrane region" description="Helical" evidence="1">
    <location>
        <begin position="33"/>
        <end position="52"/>
    </location>
</feature>
<gene>
    <name evidence="2" type="ORF">SAMN05660742_10518</name>
</gene>
<reference evidence="2 3" key="1">
    <citation type="submission" date="2016-10" db="EMBL/GenBank/DDBJ databases">
        <authorList>
            <person name="de Groot N.N."/>
        </authorList>
    </citation>
    <scope>NUCLEOTIDE SEQUENCE [LARGE SCALE GENOMIC DNA]</scope>
    <source>
        <strain evidence="2 3">DSM 2179</strain>
    </source>
</reference>
<evidence type="ECO:0000313" key="2">
    <source>
        <dbReference type="EMBL" id="SEJ25705.1"/>
    </source>
</evidence>
<dbReference type="Proteomes" id="UP000199662">
    <property type="component" value="Unassembled WGS sequence"/>
</dbReference>